<dbReference type="AlphaFoldDB" id="A0A9D7S8C5"/>
<dbReference type="SUPFAM" id="SSF110997">
    <property type="entry name" value="Sporulation related repeat"/>
    <property type="match status" value="1"/>
</dbReference>
<feature type="domain" description="SPOR" evidence="4">
    <location>
        <begin position="216"/>
        <end position="297"/>
    </location>
</feature>
<protein>
    <submittedName>
        <fullName evidence="5">Thioredoxin family protein</fullName>
    </submittedName>
</protein>
<proteinExistence type="predicted"/>
<dbReference type="InterPro" id="IPR013766">
    <property type="entry name" value="Thioredoxin_domain"/>
</dbReference>
<accession>A0A9D7S8C5</accession>
<dbReference type="GO" id="GO:0015035">
    <property type="term" value="F:protein-disulfide reductase activity"/>
    <property type="evidence" value="ECO:0007669"/>
    <property type="project" value="TreeGrafter"/>
</dbReference>
<evidence type="ECO:0000313" key="5">
    <source>
        <dbReference type="EMBL" id="MBK9717256.1"/>
    </source>
</evidence>
<dbReference type="InterPro" id="IPR036680">
    <property type="entry name" value="SPOR-like_sf"/>
</dbReference>
<organism evidence="5 6">
    <name type="scientific">Candidatus Defluviibacterium haderslevense</name>
    <dbReference type="NCBI Taxonomy" id="2981993"/>
    <lineage>
        <taxon>Bacteria</taxon>
        <taxon>Pseudomonadati</taxon>
        <taxon>Bacteroidota</taxon>
        <taxon>Saprospiria</taxon>
        <taxon>Saprospirales</taxon>
        <taxon>Saprospiraceae</taxon>
        <taxon>Candidatus Defluviibacterium</taxon>
    </lineage>
</organism>
<comment type="caution">
    <text evidence="5">The sequence shown here is derived from an EMBL/GenBank/DDBJ whole genome shotgun (WGS) entry which is preliminary data.</text>
</comment>
<evidence type="ECO:0000256" key="2">
    <source>
        <dbReference type="SAM" id="SignalP"/>
    </source>
</evidence>
<name>A0A9D7S8C5_9BACT</name>
<dbReference type="Pfam" id="PF13899">
    <property type="entry name" value="Thioredoxin_7"/>
    <property type="match status" value="1"/>
</dbReference>
<dbReference type="GO" id="GO:0042834">
    <property type="term" value="F:peptidoglycan binding"/>
    <property type="evidence" value="ECO:0007669"/>
    <property type="project" value="InterPro"/>
</dbReference>
<dbReference type="EMBL" id="JADKFW010000004">
    <property type="protein sequence ID" value="MBK9717256.1"/>
    <property type="molecule type" value="Genomic_DNA"/>
</dbReference>
<dbReference type="SUPFAM" id="SSF52833">
    <property type="entry name" value="Thioredoxin-like"/>
    <property type="match status" value="1"/>
</dbReference>
<evidence type="ECO:0000259" key="4">
    <source>
        <dbReference type="PROSITE" id="PS51724"/>
    </source>
</evidence>
<keyword evidence="1" id="KW-0676">Redox-active center</keyword>
<dbReference type="Proteomes" id="UP000808349">
    <property type="component" value="Unassembled WGS sequence"/>
</dbReference>
<evidence type="ECO:0000313" key="6">
    <source>
        <dbReference type="Proteomes" id="UP000808349"/>
    </source>
</evidence>
<dbReference type="InterPro" id="IPR017937">
    <property type="entry name" value="Thioredoxin_CS"/>
</dbReference>
<dbReference type="Gene3D" id="3.30.70.1070">
    <property type="entry name" value="Sporulation related repeat"/>
    <property type="match status" value="1"/>
</dbReference>
<gene>
    <name evidence="5" type="ORF">IPO85_07060</name>
</gene>
<keyword evidence="2" id="KW-0732">Signal</keyword>
<dbReference type="Gene3D" id="3.40.30.10">
    <property type="entry name" value="Glutaredoxin"/>
    <property type="match status" value="1"/>
</dbReference>
<evidence type="ECO:0000259" key="3">
    <source>
        <dbReference type="PROSITE" id="PS51352"/>
    </source>
</evidence>
<feature type="signal peptide" evidence="2">
    <location>
        <begin position="1"/>
        <end position="27"/>
    </location>
</feature>
<dbReference type="InterPro" id="IPR036249">
    <property type="entry name" value="Thioredoxin-like_sf"/>
</dbReference>
<reference evidence="5 6" key="1">
    <citation type="submission" date="2020-10" db="EMBL/GenBank/DDBJ databases">
        <title>Connecting structure to function with the recovery of over 1000 high-quality activated sludge metagenome-assembled genomes encoding full-length rRNA genes using long-read sequencing.</title>
        <authorList>
            <person name="Singleton C.M."/>
            <person name="Petriglieri F."/>
            <person name="Kristensen J.M."/>
            <person name="Kirkegaard R.H."/>
            <person name="Michaelsen T.Y."/>
            <person name="Andersen M.H."/>
            <person name="Karst S.M."/>
            <person name="Dueholm M.S."/>
            <person name="Nielsen P.H."/>
            <person name="Albertsen M."/>
        </authorList>
    </citation>
    <scope>NUCLEOTIDE SEQUENCE [LARGE SCALE GENOMIC DNA]</scope>
    <source>
        <strain evidence="5">Ribe_18-Q3-R11-54_BAT3C.373</strain>
    </source>
</reference>
<dbReference type="PROSITE" id="PS51352">
    <property type="entry name" value="THIOREDOXIN_2"/>
    <property type="match status" value="1"/>
</dbReference>
<dbReference type="GO" id="GO:0045454">
    <property type="term" value="P:cell redox homeostasis"/>
    <property type="evidence" value="ECO:0007669"/>
    <property type="project" value="TreeGrafter"/>
</dbReference>
<sequence length="297" mass="33641">MKNKSKLPGILFFVGSLLFLHTLSANAFIDGNFAQAKEKAKLEHKMLLVKFTAKWCLPCKWMDKTVFQDSQVIEFLDDKIVGISVDVDDSEGVALQSEYQIKLLPTMLLFHPEGNLLDRKVSSQNSTDVTKWIADQMSLNHITPIQKVEPENIVVVPTISEEEAFFKQKEESLTWSTQTETKINTTNQVHQTIEQNNTTTKELTSSSESEIKESVNYILGEYYVQVGAYSQFENAKAEAEKLDETFNQGASISDEILSQGKTIYKISLGSFQTLEEAQLFQDLLKQHKINGLIKKMD</sequence>
<dbReference type="PROSITE" id="PS00194">
    <property type="entry name" value="THIOREDOXIN_1"/>
    <property type="match status" value="1"/>
</dbReference>
<dbReference type="PANTHER" id="PTHR32234">
    <property type="entry name" value="THIOL:DISULFIDE INTERCHANGE PROTEIN DSBD"/>
    <property type="match status" value="1"/>
</dbReference>
<evidence type="ECO:0000256" key="1">
    <source>
        <dbReference type="ARBA" id="ARBA00023284"/>
    </source>
</evidence>
<dbReference type="Pfam" id="PF05036">
    <property type="entry name" value="SPOR"/>
    <property type="match status" value="1"/>
</dbReference>
<dbReference type="PROSITE" id="PS51724">
    <property type="entry name" value="SPOR"/>
    <property type="match status" value="1"/>
</dbReference>
<feature type="chain" id="PRO_5039468718" evidence="2">
    <location>
        <begin position="28"/>
        <end position="297"/>
    </location>
</feature>
<dbReference type="InterPro" id="IPR007730">
    <property type="entry name" value="SPOR-like_dom"/>
</dbReference>
<dbReference type="PANTHER" id="PTHR32234:SF0">
    <property type="entry name" value="THIOL:DISULFIDE INTERCHANGE PROTEIN DSBD"/>
    <property type="match status" value="1"/>
</dbReference>
<feature type="domain" description="Thioredoxin" evidence="3">
    <location>
        <begin position="12"/>
        <end position="138"/>
    </location>
</feature>